<comment type="caution">
    <text evidence="4">The sequence shown here is derived from an EMBL/GenBank/DDBJ whole genome shotgun (WGS) entry which is preliminary data.</text>
</comment>
<dbReference type="SMART" id="SM00849">
    <property type="entry name" value="Lactamase_B"/>
    <property type="match status" value="1"/>
</dbReference>
<dbReference type="GO" id="GO:0010181">
    <property type="term" value="F:FMN binding"/>
    <property type="evidence" value="ECO:0007669"/>
    <property type="project" value="InterPro"/>
</dbReference>
<dbReference type="Gene3D" id="3.60.15.10">
    <property type="entry name" value="Ribonuclease Z/Hydroxyacylglutathione hydrolase-like"/>
    <property type="match status" value="1"/>
</dbReference>
<dbReference type="PIRSF" id="PIRSF005243">
    <property type="entry name" value="ROO"/>
    <property type="match status" value="1"/>
</dbReference>
<dbReference type="SUPFAM" id="SSF52218">
    <property type="entry name" value="Flavoproteins"/>
    <property type="match status" value="1"/>
</dbReference>
<dbReference type="InterPro" id="IPR029039">
    <property type="entry name" value="Flavoprotein-like_sf"/>
</dbReference>
<comment type="cofactor">
    <cofactor evidence="1">
        <name>FMN</name>
        <dbReference type="ChEBI" id="CHEBI:58210"/>
    </cofactor>
</comment>
<comment type="similarity">
    <text evidence="2">In the N-terminal section; belongs to the zinc metallo-hydrolase group 3 family.</text>
</comment>
<evidence type="ECO:0000259" key="3">
    <source>
        <dbReference type="PROSITE" id="PS50902"/>
    </source>
</evidence>
<dbReference type="CDD" id="cd07709">
    <property type="entry name" value="flavodiiron_proteins_MBL-fold"/>
    <property type="match status" value="1"/>
</dbReference>
<dbReference type="InterPro" id="IPR016440">
    <property type="entry name" value="Rubredoxin-O_OxRdtase"/>
</dbReference>
<dbReference type="SUPFAM" id="SSF56281">
    <property type="entry name" value="Metallo-hydrolase/oxidoreductase"/>
    <property type="match status" value="1"/>
</dbReference>
<dbReference type="Proteomes" id="UP000266441">
    <property type="component" value="Unassembled WGS sequence"/>
</dbReference>
<accession>A0A399D5Q5</accession>
<keyword evidence="5" id="KW-1185">Reference proteome</keyword>
<evidence type="ECO:0000313" key="5">
    <source>
        <dbReference type="Proteomes" id="UP000266441"/>
    </source>
</evidence>
<dbReference type="InterPro" id="IPR001279">
    <property type="entry name" value="Metallo-B-lactamas"/>
</dbReference>
<dbReference type="PROSITE" id="PS50902">
    <property type="entry name" value="FLAVODOXIN_LIKE"/>
    <property type="match status" value="1"/>
</dbReference>
<gene>
    <name evidence="4" type="ORF">D1164_03930</name>
</gene>
<protein>
    <submittedName>
        <fullName evidence="4">FprA family A-type flavoprotein</fullName>
    </submittedName>
</protein>
<dbReference type="InterPro" id="IPR001226">
    <property type="entry name" value="Flavodoxin_CS"/>
</dbReference>
<dbReference type="Pfam" id="PF00258">
    <property type="entry name" value="Flavodoxin_1"/>
    <property type="match status" value="1"/>
</dbReference>
<evidence type="ECO:0000313" key="4">
    <source>
        <dbReference type="EMBL" id="RIH66753.1"/>
    </source>
</evidence>
<feature type="domain" description="Flavodoxin-like" evidence="3">
    <location>
        <begin position="251"/>
        <end position="396"/>
    </location>
</feature>
<evidence type="ECO:0000256" key="2">
    <source>
        <dbReference type="ARBA" id="ARBA00007121"/>
    </source>
</evidence>
<dbReference type="EMBL" id="QWET01000002">
    <property type="protein sequence ID" value="RIH66753.1"/>
    <property type="molecule type" value="Genomic_DNA"/>
</dbReference>
<dbReference type="GO" id="GO:0046872">
    <property type="term" value="F:metal ion binding"/>
    <property type="evidence" value="ECO:0007669"/>
    <property type="project" value="InterPro"/>
</dbReference>
<dbReference type="InterPro" id="IPR008254">
    <property type="entry name" value="Flavodoxin/NO_synth"/>
</dbReference>
<dbReference type="Gene3D" id="3.40.50.360">
    <property type="match status" value="1"/>
</dbReference>
<evidence type="ECO:0000256" key="1">
    <source>
        <dbReference type="ARBA" id="ARBA00001917"/>
    </source>
</evidence>
<dbReference type="GO" id="GO:0009055">
    <property type="term" value="F:electron transfer activity"/>
    <property type="evidence" value="ECO:0007669"/>
    <property type="project" value="InterPro"/>
</dbReference>
<dbReference type="PANTHER" id="PTHR43717:SF1">
    <property type="entry name" value="ANAEROBIC NITRIC OXIDE REDUCTASE FLAVORUBREDOXIN"/>
    <property type="match status" value="1"/>
</dbReference>
<dbReference type="GO" id="GO:0016491">
    <property type="term" value="F:oxidoreductase activity"/>
    <property type="evidence" value="ECO:0007669"/>
    <property type="project" value="InterPro"/>
</dbReference>
<dbReference type="AlphaFoldDB" id="A0A399D5Q5"/>
<dbReference type="InterPro" id="IPR036866">
    <property type="entry name" value="RibonucZ/Hydroxyglut_hydro"/>
</dbReference>
<dbReference type="PROSITE" id="PS00201">
    <property type="entry name" value="FLAVODOXIN"/>
    <property type="match status" value="1"/>
</dbReference>
<reference evidence="4 5" key="1">
    <citation type="journal article" date="2015" name="Int. J. Syst. Evol. Microbiol.">
        <title>Mariniphaga sediminis sp. nov., isolated from coastal sediment.</title>
        <authorList>
            <person name="Wang F.Q."/>
            <person name="Shen Q.Y."/>
            <person name="Chen G.J."/>
            <person name="Du Z.J."/>
        </authorList>
    </citation>
    <scope>NUCLEOTIDE SEQUENCE [LARGE SCALE GENOMIC DNA]</scope>
    <source>
        <strain evidence="4 5">SY21</strain>
    </source>
</reference>
<name>A0A399D5Q5_9BACT</name>
<dbReference type="OrthoDB" id="9807946at2"/>
<organism evidence="4 5">
    <name type="scientific">Mariniphaga sediminis</name>
    <dbReference type="NCBI Taxonomy" id="1628158"/>
    <lineage>
        <taxon>Bacteria</taxon>
        <taxon>Pseudomonadati</taxon>
        <taxon>Bacteroidota</taxon>
        <taxon>Bacteroidia</taxon>
        <taxon>Marinilabiliales</taxon>
        <taxon>Prolixibacteraceae</taxon>
        <taxon>Mariniphaga</taxon>
    </lineage>
</organism>
<dbReference type="InterPro" id="IPR045761">
    <property type="entry name" value="ODP_dom"/>
</dbReference>
<sequence length="396" mass="45724">MQYVNLSNDIYFLGYNDRRTHLFENIWPIPNGISYNSYLIVDDKIALIDTVERSFFDEYLDNIEEIIGDRKIDYLVINHMEPDHSGALKSIMQRYPEVTLVGNKKTFAFVESFYKEPENVHLVHDGSVLELGKHRLQFQTIPMVHWPETMVTYEETNKILFSGDAFGSYGTLDGGVFDDEINLDFYEVEVMRYFTNIVGKYCPHTQRAIKKLAPLDIKMIAATHGPVWRSDLDWVLTRYNKWSSYDLDKGVVIVYGSMYGNTQKMAEVIARRLAERGIKNIRVYDASKTHASYIINDIFKYKGFIVGSPAYNNSMFPNVEILLSTIEHMAPKDHYLGIFGNFLWNGGGVKNLKVFAEKIKWELVYDPIEEKGAMKKDNKEQLCKLADAMADKLMAE</sequence>
<dbReference type="PANTHER" id="PTHR43717">
    <property type="entry name" value="ANAEROBIC NITRIC OXIDE REDUCTASE FLAVORUBREDOXIN"/>
    <property type="match status" value="1"/>
</dbReference>
<proteinExistence type="inferred from homology"/>
<dbReference type="RefSeq" id="WP_119348625.1">
    <property type="nucleotide sequence ID" value="NZ_QWET01000002.1"/>
</dbReference>
<dbReference type="Pfam" id="PF19583">
    <property type="entry name" value="ODP"/>
    <property type="match status" value="1"/>
</dbReference>